<evidence type="ECO:0000256" key="12">
    <source>
        <dbReference type="SAM" id="MobiDB-lite"/>
    </source>
</evidence>
<dbReference type="GO" id="GO:0000184">
    <property type="term" value="P:nuclear-transcribed mRNA catabolic process, nonsense-mediated decay"/>
    <property type="evidence" value="ECO:0007669"/>
    <property type="project" value="UniProtKB-KW"/>
</dbReference>
<reference evidence="14" key="1">
    <citation type="submission" date="2022-01" db="EMBL/GenBank/DDBJ databases">
        <authorList>
            <person name="King R."/>
        </authorList>
    </citation>
    <scope>NUCLEOTIDE SEQUENCE</scope>
</reference>
<feature type="region of interest" description="Disordered" evidence="12">
    <location>
        <begin position="415"/>
        <end position="435"/>
    </location>
</feature>
<dbReference type="InterPro" id="IPR003890">
    <property type="entry name" value="MIF4G-like_typ-3"/>
</dbReference>
<evidence type="ECO:0000256" key="3">
    <source>
        <dbReference type="ARBA" id="ARBA00022553"/>
    </source>
</evidence>
<evidence type="ECO:0000259" key="13">
    <source>
        <dbReference type="SMART" id="SM00543"/>
    </source>
</evidence>
<organism evidence="14 15">
    <name type="scientific">Psylliodes chrysocephalus</name>
    <dbReference type="NCBI Taxonomy" id="3402493"/>
    <lineage>
        <taxon>Eukaryota</taxon>
        <taxon>Metazoa</taxon>
        <taxon>Ecdysozoa</taxon>
        <taxon>Arthropoda</taxon>
        <taxon>Hexapoda</taxon>
        <taxon>Insecta</taxon>
        <taxon>Pterygota</taxon>
        <taxon>Neoptera</taxon>
        <taxon>Endopterygota</taxon>
        <taxon>Coleoptera</taxon>
        <taxon>Polyphaga</taxon>
        <taxon>Cucujiformia</taxon>
        <taxon>Chrysomeloidea</taxon>
        <taxon>Chrysomelidae</taxon>
        <taxon>Galerucinae</taxon>
        <taxon>Alticini</taxon>
        <taxon>Psylliodes</taxon>
    </lineage>
</organism>
<evidence type="ECO:0000256" key="11">
    <source>
        <dbReference type="SAM" id="Coils"/>
    </source>
</evidence>
<keyword evidence="15" id="KW-1185">Reference proteome</keyword>
<feature type="compositionally biased region" description="Acidic residues" evidence="12">
    <location>
        <begin position="415"/>
        <end position="431"/>
    </location>
</feature>
<dbReference type="SMART" id="SM00543">
    <property type="entry name" value="MIF4G"/>
    <property type="match status" value="3"/>
</dbReference>
<dbReference type="EMBL" id="OV651813">
    <property type="protein sequence ID" value="CAH1099018.1"/>
    <property type="molecule type" value="Genomic_DNA"/>
</dbReference>
<evidence type="ECO:0000256" key="10">
    <source>
        <dbReference type="ARBA" id="ARBA00080859"/>
    </source>
</evidence>
<dbReference type="OrthoDB" id="27832at2759"/>
<evidence type="ECO:0000313" key="14">
    <source>
        <dbReference type="EMBL" id="CAH1099018.1"/>
    </source>
</evidence>
<evidence type="ECO:0000256" key="1">
    <source>
        <dbReference type="ARBA" id="ARBA00004556"/>
    </source>
</evidence>
<dbReference type="GO" id="GO:0048471">
    <property type="term" value="C:perinuclear region of cytoplasm"/>
    <property type="evidence" value="ECO:0007669"/>
    <property type="project" value="UniProtKB-SubCell"/>
</dbReference>
<dbReference type="InterPro" id="IPR016024">
    <property type="entry name" value="ARM-type_fold"/>
</dbReference>
<feature type="coiled-coil region" evidence="11">
    <location>
        <begin position="287"/>
        <end position="317"/>
    </location>
</feature>
<dbReference type="FunFam" id="1.25.40.180:FF:000023">
    <property type="entry name" value="regulator of nonsense transcripts 2 isoform X1"/>
    <property type="match status" value="1"/>
</dbReference>
<dbReference type="FunFam" id="1.25.40.180:FF:000014">
    <property type="entry name" value="Putative regulator of nonsense transcripts 2"/>
    <property type="match status" value="1"/>
</dbReference>
<feature type="domain" description="MIF4G" evidence="13">
    <location>
        <begin position="648"/>
        <end position="858"/>
    </location>
</feature>
<dbReference type="GO" id="GO:0035145">
    <property type="term" value="C:exon-exon junction complex"/>
    <property type="evidence" value="ECO:0007669"/>
    <property type="project" value="TreeGrafter"/>
</dbReference>
<dbReference type="InterPro" id="IPR039762">
    <property type="entry name" value="Nmd2/UPF2"/>
</dbReference>
<dbReference type="PANTHER" id="PTHR12839:SF7">
    <property type="entry name" value="REGULATOR OF NONSENSE TRANSCRIPTS 2"/>
    <property type="match status" value="1"/>
</dbReference>
<sequence>MTISENAEDDSINEESKTKTDEDTDEAEKALLTSFIQEIQEKQTLKKELRAKNLNASNIRPSDSSFSKLDSSLKKNTAFVKKIKNFSAAQVDSYVKDMSSLNLSKYISEIAAAIVDSKLKMSDVPAAVKLCSILHQTYAEFSQHLFENWQKALAIKVGEKIPNPSKLRVDLRFYADLLQAGVFSNKNALSLLGSVLTTLINMDKEEHFNIAIILSFCRHCGDDYAGLVPRKMKELSIKYNIEIQKSTFLSPEKQQNVRTLLKDYYVSLSKHLVKDHIDMQNFEKQNLRILQTKGELAQERKDKLEQLQSACEKLLANTQNYSDILDEDMPTLRTQTLPKGDENMIITGSGTDLEDGVNNLESIWCDVETQKFYCDLPELTVFLPTAFLNKGQTPPPAEIVTEEVLDSDLPIEELEDDGKAEEPAPEEEVEDATSTTASNKIVLEAFLNNLPNCVNREMIDNAAIDFLVTLNNKHNRKKLVRTLFGVNRTRLDLLPFYARFVAILHPAIPEVGTELCQMLRQDFKYHVKKKDQINIESKIKVVRFIGELVKFKLYSKIEALYCLKVLLHDFSHHNIEMACNLLEVCGRFLYCSSDSYPRTKVYLEQMMRKKAVMAFDSRYVTQIENAYYYVNPPEVVTITKKERPVMHKFIRKLLYQDLQKNNTDKIMRLMRKLDWGNAEISAYAVKCLTGAHNLKYFNIRCLANLLAGLVGYQEEVGTKVVDGVLEDIRLGMEINLPKFNQRRIAQVKYLGELYNYRMVESSDVFKVLYSIISFGVSMDPNEPSPLDPPQNLFRIRLACVLLETCGTYFSSGNSKRKLDYYLAFLQAYYWNKKKAWQEGFPPMLEHIFRDTLTTLRPKLKLCQNYEEALEELNNIKVTLGIEKLLEMDNRQTDEDGLDTIAETDNEEGVEEETSEGVTGPVTDDTATEDEIVDNTQGSDDEGENMTSEAEQDPVSESLAIPRGPKKVDCPEDEDFLNALDKMVSENIQERMKEPVKAGNVDISVPVVLKSNVKRTYEQLQEAANENEQGKIGFVLMVRKGNKQQYKQFEADVDSELAQNLRDQEQVQKEEKEKVKRLTLNITERFEEEDYQEMMQQQSKPVTQNLNRERKKYQHLKGTPDADLIFGPKKVR</sequence>
<evidence type="ECO:0000256" key="7">
    <source>
        <dbReference type="ARBA" id="ARBA00023161"/>
    </source>
</evidence>
<feature type="compositionally biased region" description="Acidic residues" evidence="12">
    <location>
        <begin position="925"/>
        <end position="953"/>
    </location>
</feature>
<keyword evidence="3" id="KW-0597">Phosphoprotein</keyword>
<evidence type="ECO:0000256" key="8">
    <source>
        <dbReference type="ARBA" id="ARBA00059351"/>
    </source>
</evidence>
<dbReference type="Proteomes" id="UP001153636">
    <property type="component" value="Chromosome 1"/>
</dbReference>
<protein>
    <recommendedName>
        <fullName evidence="9">Regulator of nonsense transcripts 2</fullName>
    </recommendedName>
    <alternativeName>
        <fullName evidence="10">Up-frameshift suppressor 2 homolog</fullName>
    </alternativeName>
</protein>
<proteinExistence type="predicted"/>
<comment type="function">
    <text evidence="8">Involved in nonsense-mediated decay (NMD) of mRNAs containing premature stop codons by associating with the nuclear exon junction complex (EJC). Recruited by UPF3B associated with the EJC core at the cytoplasmic side of the nuclear envelope and the subsequent formation of an UPF1-UPF2-UPF3 surveillance complex (including UPF1 bound to release factors at the stalled ribosome) is believed to activate NMD. In cooperation with UPF3B stimulates both ATPase and RNA helicase activities of UPF1. Binds spliced mRNA.</text>
</comment>
<dbReference type="AlphaFoldDB" id="A0A9P0G3X4"/>
<keyword evidence="4" id="KW-0677">Repeat</keyword>
<feature type="compositionally biased region" description="Acidic residues" evidence="12">
    <location>
        <begin position="904"/>
        <end position="914"/>
    </location>
</feature>
<accession>A0A9P0G3X4</accession>
<feature type="compositionally biased region" description="Acidic residues" evidence="12">
    <location>
        <begin position="1"/>
        <end position="13"/>
    </location>
</feature>
<dbReference type="InterPro" id="IPR007193">
    <property type="entry name" value="Upf2/Nmd2_C"/>
</dbReference>
<evidence type="ECO:0000256" key="5">
    <source>
        <dbReference type="ARBA" id="ARBA00022884"/>
    </source>
</evidence>
<dbReference type="Gene3D" id="1.25.40.180">
    <property type="match status" value="3"/>
</dbReference>
<dbReference type="GO" id="GO:0005829">
    <property type="term" value="C:cytosol"/>
    <property type="evidence" value="ECO:0007669"/>
    <property type="project" value="UniProtKB-ARBA"/>
</dbReference>
<dbReference type="Pfam" id="PF04050">
    <property type="entry name" value="Upf2"/>
    <property type="match status" value="1"/>
</dbReference>
<keyword evidence="7" id="KW-0866">Nonsense-mediated mRNA decay</keyword>
<evidence type="ECO:0000256" key="4">
    <source>
        <dbReference type="ARBA" id="ARBA00022737"/>
    </source>
</evidence>
<dbReference type="Gene3D" id="6.10.250.770">
    <property type="match status" value="1"/>
</dbReference>
<dbReference type="FunFam" id="1.25.40.180:FF:000015">
    <property type="entry name" value="regulator of nonsense transcripts 2 isoform X1"/>
    <property type="match status" value="1"/>
</dbReference>
<keyword evidence="6 11" id="KW-0175">Coiled coil</keyword>
<evidence type="ECO:0000256" key="2">
    <source>
        <dbReference type="ARBA" id="ARBA00022490"/>
    </source>
</evidence>
<comment type="subcellular location">
    <subcellularLocation>
        <location evidence="1">Cytoplasm</location>
        <location evidence="1">Perinuclear region</location>
    </subcellularLocation>
</comment>
<gene>
    <name evidence="14" type="ORF">PSYICH_LOCUS680</name>
</gene>
<feature type="region of interest" description="Disordered" evidence="12">
    <location>
        <begin position="1"/>
        <end position="26"/>
    </location>
</feature>
<keyword evidence="2" id="KW-0963">Cytoplasm</keyword>
<feature type="region of interest" description="Disordered" evidence="12">
    <location>
        <begin position="904"/>
        <end position="968"/>
    </location>
</feature>
<evidence type="ECO:0000313" key="15">
    <source>
        <dbReference type="Proteomes" id="UP001153636"/>
    </source>
</evidence>
<dbReference type="PANTHER" id="PTHR12839">
    <property type="entry name" value="NONSENSE-MEDIATED MRNA DECAY PROTEIN 2 UP-FRAMESHIFT SUPPRESSOR 2"/>
    <property type="match status" value="1"/>
</dbReference>
<evidence type="ECO:0000256" key="9">
    <source>
        <dbReference type="ARBA" id="ARBA00068726"/>
    </source>
</evidence>
<dbReference type="Gene3D" id="4.10.80.160">
    <property type="match status" value="1"/>
</dbReference>
<name>A0A9P0G3X4_9CUCU</name>
<dbReference type="Pfam" id="PF02854">
    <property type="entry name" value="MIF4G"/>
    <property type="match status" value="3"/>
</dbReference>
<feature type="domain" description="MIF4G" evidence="13">
    <location>
        <begin position="73"/>
        <end position="269"/>
    </location>
</feature>
<feature type="domain" description="MIF4G" evidence="13">
    <location>
        <begin position="444"/>
        <end position="633"/>
    </location>
</feature>
<dbReference type="GO" id="GO:0003723">
    <property type="term" value="F:RNA binding"/>
    <property type="evidence" value="ECO:0007669"/>
    <property type="project" value="UniProtKB-KW"/>
</dbReference>
<keyword evidence="5" id="KW-0694">RNA-binding</keyword>
<dbReference type="SUPFAM" id="SSF48371">
    <property type="entry name" value="ARM repeat"/>
    <property type="match status" value="3"/>
</dbReference>
<evidence type="ECO:0000256" key="6">
    <source>
        <dbReference type="ARBA" id="ARBA00023054"/>
    </source>
</evidence>